<dbReference type="Pfam" id="PF07690">
    <property type="entry name" value="MFS_1"/>
    <property type="match status" value="2"/>
</dbReference>
<dbReference type="PANTHER" id="PTHR11360">
    <property type="entry name" value="MONOCARBOXYLATE TRANSPORTER"/>
    <property type="match status" value="1"/>
</dbReference>
<protein>
    <submittedName>
        <fullName evidence="5">Nitrate/nitrite transporter NarK</fullName>
    </submittedName>
</protein>
<keyword evidence="3 4" id="KW-0472">Membrane</keyword>
<evidence type="ECO:0000256" key="4">
    <source>
        <dbReference type="SAM" id="Phobius"/>
    </source>
</evidence>
<feature type="transmembrane region" description="Helical" evidence="4">
    <location>
        <begin position="92"/>
        <end position="111"/>
    </location>
</feature>
<feature type="transmembrane region" description="Helical" evidence="4">
    <location>
        <begin position="65"/>
        <end position="85"/>
    </location>
</feature>
<dbReference type="OrthoDB" id="9796632at2"/>
<sequence length="411" mass="42060">MADEADHAGLAREGRLAELKRSWRVLLICSLGGSVGAAAFPLFLVPVIGLRLEAQFGWSRLDTSSLTSIAFLGGALGAPIAGWFGDRRSMKGPVIASMAAVGAMLILASFAPRDVAAWQAGIFVFMLLGAGTLSASFCKIICEYFDAMRGLALGITIGSVSFMSAALLPWFGALIDRVGTGEFLLRAGAVYFVAILPLLLWLLPGTRPAGAASAEAERGADGETPKVPPRALWLLGTAGVLLSVITGSAAHLAAVAADGGHIDPALVGSVFAAGVMVSRPAAGFLIDLVDARRVGAAAAALAAAGLALTALSGDSYVLLAALLLAAAVGSEFDVVAYLASHYVAPGRFGRLFGWMYAGMLVAAAAGPLFIAVQRDVFGAYRIPFLSAAVLAGLACAILASLPRYHSNGSRS</sequence>
<gene>
    <name evidence="5" type="ORF">SAMN06295937_103520</name>
</gene>
<feature type="transmembrane region" description="Helical" evidence="4">
    <location>
        <begin position="266"/>
        <end position="286"/>
    </location>
</feature>
<organism evidence="5 6">
    <name type="scientific">Sphingopyxis flava</name>
    <dbReference type="NCBI Taxonomy" id="1507287"/>
    <lineage>
        <taxon>Bacteria</taxon>
        <taxon>Pseudomonadati</taxon>
        <taxon>Pseudomonadota</taxon>
        <taxon>Alphaproteobacteria</taxon>
        <taxon>Sphingomonadales</taxon>
        <taxon>Sphingomonadaceae</taxon>
        <taxon>Sphingopyxis</taxon>
    </lineage>
</organism>
<accession>A0A1T5FGX3</accession>
<dbReference type="Proteomes" id="UP000190044">
    <property type="component" value="Unassembled WGS sequence"/>
</dbReference>
<dbReference type="RefSeq" id="WP_079639968.1">
    <property type="nucleotide sequence ID" value="NZ_FUYP01000035.1"/>
</dbReference>
<evidence type="ECO:0000313" key="6">
    <source>
        <dbReference type="Proteomes" id="UP000190044"/>
    </source>
</evidence>
<name>A0A1T5FGX3_9SPHN</name>
<feature type="transmembrane region" description="Helical" evidence="4">
    <location>
        <begin position="183"/>
        <end position="203"/>
    </location>
</feature>
<reference evidence="6" key="1">
    <citation type="submission" date="2017-02" db="EMBL/GenBank/DDBJ databases">
        <authorList>
            <person name="Varghese N."/>
            <person name="Submissions S."/>
        </authorList>
    </citation>
    <scope>NUCLEOTIDE SEQUENCE [LARGE SCALE GENOMIC DNA]</scope>
    <source>
        <strain evidence="6">R11H</strain>
    </source>
</reference>
<dbReference type="InterPro" id="IPR036259">
    <property type="entry name" value="MFS_trans_sf"/>
</dbReference>
<evidence type="ECO:0000256" key="3">
    <source>
        <dbReference type="ARBA" id="ARBA00023136"/>
    </source>
</evidence>
<proteinExistence type="predicted"/>
<dbReference type="SUPFAM" id="SSF103473">
    <property type="entry name" value="MFS general substrate transporter"/>
    <property type="match status" value="1"/>
</dbReference>
<dbReference type="PANTHER" id="PTHR11360:SF290">
    <property type="entry name" value="MONOCARBOXYLATE MFS PERMEASE"/>
    <property type="match status" value="1"/>
</dbReference>
<feature type="transmembrane region" description="Helical" evidence="4">
    <location>
        <begin position="317"/>
        <end position="339"/>
    </location>
</feature>
<dbReference type="InterPro" id="IPR011701">
    <property type="entry name" value="MFS"/>
</dbReference>
<evidence type="ECO:0000313" key="5">
    <source>
        <dbReference type="EMBL" id="SKB95362.1"/>
    </source>
</evidence>
<evidence type="ECO:0000256" key="1">
    <source>
        <dbReference type="ARBA" id="ARBA00022692"/>
    </source>
</evidence>
<dbReference type="EMBL" id="FUYP01000035">
    <property type="protein sequence ID" value="SKB95362.1"/>
    <property type="molecule type" value="Genomic_DNA"/>
</dbReference>
<feature type="transmembrane region" description="Helical" evidence="4">
    <location>
        <begin position="293"/>
        <end position="311"/>
    </location>
</feature>
<dbReference type="GO" id="GO:0022857">
    <property type="term" value="F:transmembrane transporter activity"/>
    <property type="evidence" value="ECO:0007669"/>
    <property type="project" value="InterPro"/>
</dbReference>
<dbReference type="Gene3D" id="1.20.1250.20">
    <property type="entry name" value="MFS general substrate transporter like domains"/>
    <property type="match status" value="2"/>
</dbReference>
<feature type="transmembrane region" description="Helical" evidence="4">
    <location>
        <begin position="351"/>
        <end position="370"/>
    </location>
</feature>
<keyword evidence="1 4" id="KW-0812">Transmembrane</keyword>
<feature type="transmembrane region" description="Helical" evidence="4">
    <location>
        <begin position="382"/>
        <end position="401"/>
    </location>
</feature>
<feature type="transmembrane region" description="Helical" evidence="4">
    <location>
        <begin position="150"/>
        <end position="171"/>
    </location>
</feature>
<feature type="transmembrane region" description="Helical" evidence="4">
    <location>
        <begin position="117"/>
        <end position="138"/>
    </location>
</feature>
<dbReference type="InterPro" id="IPR050327">
    <property type="entry name" value="Proton-linked_MCT"/>
</dbReference>
<feature type="transmembrane region" description="Helical" evidence="4">
    <location>
        <begin position="25"/>
        <end position="45"/>
    </location>
</feature>
<evidence type="ECO:0000256" key="2">
    <source>
        <dbReference type="ARBA" id="ARBA00022989"/>
    </source>
</evidence>
<feature type="transmembrane region" description="Helical" evidence="4">
    <location>
        <begin position="232"/>
        <end position="254"/>
    </location>
</feature>
<keyword evidence="6" id="KW-1185">Reference proteome</keyword>
<dbReference type="AlphaFoldDB" id="A0A1T5FGX3"/>
<keyword evidence="2 4" id="KW-1133">Transmembrane helix</keyword>